<keyword evidence="4" id="KW-0418">Kinase</keyword>
<feature type="region of interest" description="Disordered" evidence="2">
    <location>
        <begin position="166"/>
        <end position="199"/>
    </location>
</feature>
<sequence>MRSDPLPLLWLCGPSGVGKSSVGWELFARLSRSGIKTAFLDADQISLCYPLPESGTHRIRAQSLAAIWPNFREEGVRCVVLSGFVDTREEVREYTDLLPEAALTVCRLRVDPAELRERFIARGWRPDLVAEAVAEAELLDLSDFADICLDTDGRTVSEVARMVRERAGGWPPGGPAKTPTGPAETPTGPAPMPGGSASCPVAPPTSGPVPVLWLSGADAVGKSTVGYEVFTQIIRTGVRAAYVDLKQIGALRPAAADDPDGHRLKARNLAALWAGYGAAGARCLIVSGHADRDDTVRGYAELLPGAALTVCRLHAGPATLAERVARRGGGGGPAIPGDEMKGLDSGALRRVAERAAGEAAALDRVKAGDLRVETDGRSVREVAGEVRALLGDWPN</sequence>
<dbReference type="GO" id="GO:0004020">
    <property type="term" value="F:adenylylsulfate kinase activity"/>
    <property type="evidence" value="ECO:0007669"/>
    <property type="project" value="UniProtKB-EC"/>
</dbReference>
<proteinExistence type="predicted"/>
<reference evidence="5" key="1">
    <citation type="journal article" date="2019" name="Int. J. Syst. Evol. Microbiol.">
        <title>The Global Catalogue of Microorganisms (GCM) 10K type strain sequencing project: providing services to taxonomists for standard genome sequencing and annotation.</title>
        <authorList>
            <consortium name="The Broad Institute Genomics Platform"/>
            <consortium name="The Broad Institute Genome Sequencing Center for Infectious Disease"/>
            <person name="Wu L."/>
            <person name="Ma J."/>
        </authorList>
    </citation>
    <scope>NUCLEOTIDE SEQUENCE [LARGE SCALE GENOMIC DNA]</scope>
    <source>
        <strain evidence="5">CGMCC 1.15399</strain>
    </source>
</reference>
<feature type="domain" description="APS kinase" evidence="3">
    <location>
        <begin position="9"/>
        <end position="96"/>
    </location>
</feature>
<evidence type="ECO:0000313" key="4">
    <source>
        <dbReference type="EMBL" id="MFD1544803.1"/>
    </source>
</evidence>
<dbReference type="Pfam" id="PF01583">
    <property type="entry name" value="APS_kinase"/>
    <property type="match status" value="1"/>
</dbReference>
<name>A0ABW4GQQ9_9ACTN</name>
<feature type="compositionally biased region" description="Low complexity" evidence="2">
    <location>
        <begin position="175"/>
        <end position="187"/>
    </location>
</feature>
<dbReference type="EC" id="2.7.1.25" evidence="4"/>
<dbReference type="InterPro" id="IPR059117">
    <property type="entry name" value="APS_kinase_dom"/>
</dbReference>
<dbReference type="EMBL" id="JBHUCM010000045">
    <property type="protein sequence ID" value="MFD1544803.1"/>
    <property type="molecule type" value="Genomic_DNA"/>
</dbReference>
<dbReference type="RefSeq" id="WP_219528798.1">
    <property type="nucleotide sequence ID" value="NZ_JAHKRM010000005.1"/>
</dbReference>
<evidence type="ECO:0000259" key="3">
    <source>
        <dbReference type="Pfam" id="PF01583"/>
    </source>
</evidence>
<keyword evidence="5" id="KW-1185">Reference proteome</keyword>
<gene>
    <name evidence="4" type="ORF">ACFSJ0_47715</name>
</gene>
<accession>A0ABW4GQQ9</accession>
<organism evidence="4 5">
    <name type="scientific">Nonomuraea guangzhouensis</name>
    <dbReference type="NCBI Taxonomy" id="1291555"/>
    <lineage>
        <taxon>Bacteria</taxon>
        <taxon>Bacillati</taxon>
        <taxon>Actinomycetota</taxon>
        <taxon>Actinomycetes</taxon>
        <taxon>Streptosporangiales</taxon>
        <taxon>Streptosporangiaceae</taxon>
        <taxon>Nonomuraea</taxon>
    </lineage>
</organism>
<evidence type="ECO:0000256" key="1">
    <source>
        <dbReference type="ARBA" id="ARBA00022679"/>
    </source>
</evidence>
<evidence type="ECO:0000256" key="2">
    <source>
        <dbReference type="SAM" id="MobiDB-lite"/>
    </source>
</evidence>
<evidence type="ECO:0000313" key="5">
    <source>
        <dbReference type="Proteomes" id="UP001597097"/>
    </source>
</evidence>
<dbReference type="Proteomes" id="UP001597097">
    <property type="component" value="Unassembled WGS sequence"/>
</dbReference>
<protein>
    <submittedName>
        <fullName evidence="4">Adenylyl-sulfate kinase</fullName>
        <ecNumber evidence="4">2.7.1.25</ecNumber>
    </submittedName>
</protein>
<comment type="caution">
    <text evidence="4">The sequence shown here is derived from an EMBL/GenBank/DDBJ whole genome shotgun (WGS) entry which is preliminary data.</text>
</comment>
<keyword evidence="1 4" id="KW-0808">Transferase</keyword>